<dbReference type="InterPro" id="IPR013097">
    <property type="entry name" value="Dabb"/>
</dbReference>
<evidence type="ECO:0000259" key="1">
    <source>
        <dbReference type="PROSITE" id="PS51502"/>
    </source>
</evidence>
<dbReference type="SMART" id="SM00886">
    <property type="entry name" value="Dabb"/>
    <property type="match status" value="1"/>
</dbReference>
<accession>A0AB35Y8F9</accession>
<feature type="domain" description="Stress-response A/B barrel" evidence="1">
    <location>
        <begin position="2"/>
        <end position="98"/>
    </location>
</feature>
<dbReference type="PROSITE" id="PS51502">
    <property type="entry name" value="S_R_A_B_BARREL"/>
    <property type="match status" value="1"/>
</dbReference>
<dbReference type="PANTHER" id="PTHR37832:SF1">
    <property type="entry name" value="STRESS-RESPONSE A_B BARREL DOMAIN-CONTAINING PROTEIN"/>
    <property type="match status" value="1"/>
</dbReference>
<sequence>MVKHVILWQLKDELSDAEKAAVKAGIKEGLEGLAGKVPGLVEVHVNINGLPSSTADLMLDTTFESAEALKGYSVHPAHVAVADSKVRPYTKARFCLDYEI</sequence>
<dbReference type="RefSeq" id="WP_294647645.1">
    <property type="nucleotide sequence ID" value="NZ_JBBFGL010000014.1"/>
</dbReference>
<dbReference type="Pfam" id="PF07876">
    <property type="entry name" value="Dabb"/>
    <property type="match status" value="1"/>
</dbReference>
<organism evidence="2 3">
    <name type="scientific">Faecalibacterium wellingii</name>
    <dbReference type="NCBI Taxonomy" id="2929491"/>
    <lineage>
        <taxon>Bacteria</taxon>
        <taxon>Bacillati</taxon>
        <taxon>Bacillota</taxon>
        <taxon>Clostridia</taxon>
        <taxon>Eubacteriales</taxon>
        <taxon>Oscillospiraceae</taxon>
        <taxon>Faecalibacterium</taxon>
    </lineage>
</organism>
<evidence type="ECO:0000313" key="2">
    <source>
        <dbReference type="EMBL" id="MEJ5196937.1"/>
    </source>
</evidence>
<gene>
    <name evidence="2" type="ORF">WF834_12310</name>
</gene>
<dbReference type="EMBL" id="JBBFGL010000014">
    <property type="protein sequence ID" value="MEJ5196937.1"/>
    <property type="molecule type" value="Genomic_DNA"/>
</dbReference>
<dbReference type="PANTHER" id="PTHR37832">
    <property type="entry name" value="BLL2683 PROTEIN"/>
    <property type="match status" value="1"/>
</dbReference>
<evidence type="ECO:0000313" key="3">
    <source>
        <dbReference type="Proteomes" id="UP001373196"/>
    </source>
</evidence>
<dbReference type="Proteomes" id="UP001373196">
    <property type="component" value="Unassembled WGS sequence"/>
</dbReference>
<dbReference type="SUPFAM" id="SSF54909">
    <property type="entry name" value="Dimeric alpha+beta barrel"/>
    <property type="match status" value="1"/>
</dbReference>
<protein>
    <submittedName>
        <fullName evidence="2">Dabb family protein</fullName>
    </submittedName>
</protein>
<dbReference type="InterPro" id="IPR011008">
    <property type="entry name" value="Dimeric_a/b-barrel"/>
</dbReference>
<comment type="caution">
    <text evidence="2">The sequence shown here is derived from an EMBL/GenBank/DDBJ whole genome shotgun (WGS) entry which is preliminary data.</text>
</comment>
<dbReference type="Gene3D" id="3.30.70.100">
    <property type="match status" value="1"/>
</dbReference>
<dbReference type="AlphaFoldDB" id="A0AB35Y8F9"/>
<proteinExistence type="predicted"/>
<reference evidence="2" key="1">
    <citation type="submission" date="2024-03" db="EMBL/GenBank/DDBJ databases">
        <authorList>
            <person name="Plomp N."/>
            <person name="Harmsen H.J."/>
        </authorList>
    </citation>
    <scope>NUCLEOTIDE SEQUENCE</scope>
    <source>
        <strain evidence="2">HTF-128</strain>
    </source>
</reference>
<name>A0AB35Y8F9_9FIRM</name>